<dbReference type="Proteomes" id="UP000242146">
    <property type="component" value="Unassembled WGS sequence"/>
</dbReference>
<gene>
    <name evidence="1" type="ORF">DM01DRAFT_326167</name>
</gene>
<dbReference type="EMBL" id="MCGT01000004">
    <property type="protein sequence ID" value="ORX60405.1"/>
    <property type="molecule type" value="Genomic_DNA"/>
</dbReference>
<evidence type="ECO:0000313" key="1">
    <source>
        <dbReference type="EMBL" id="ORX60405.1"/>
    </source>
</evidence>
<organism evidence="1 2">
    <name type="scientific">Hesseltinella vesiculosa</name>
    <dbReference type="NCBI Taxonomy" id="101127"/>
    <lineage>
        <taxon>Eukaryota</taxon>
        <taxon>Fungi</taxon>
        <taxon>Fungi incertae sedis</taxon>
        <taxon>Mucoromycota</taxon>
        <taxon>Mucoromycotina</taxon>
        <taxon>Mucoromycetes</taxon>
        <taxon>Mucorales</taxon>
        <taxon>Cunninghamellaceae</taxon>
        <taxon>Hesseltinella</taxon>
    </lineage>
</organism>
<accession>A0A1X2GSG5</accession>
<sequence length="145" mass="16398">MSFIESKRACAEVLAAATKMDDTSFLAVSIIFEWLPRLPSLPASGAPKMIEDTFVHQFLDALFTNIFGSEQIFDQEWANGFLETSRTGPTSFKPDWVAFVKPRIARFDLSVYLSDDMFCLDDSVRSKMFKNYQNLGDGMMIPIMA</sequence>
<comment type="caution">
    <text evidence="1">The sequence shown here is derived from an EMBL/GenBank/DDBJ whole genome shotgun (WGS) entry which is preliminary data.</text>
</comment>
<dbReference type="OrthoDB" id="2287442at2759"/>
<dbReference type="AlphaFoldDB" id="A0A1X2GSG5"/>
<proteinExistence type="predicted"/>
<reference evidence="1 2" key="1">
    <citation type="submission" date="2016-07" db="EMBL/GenBank/DDBJ databases">
        <title>Pervasive Adenine N6-methylation of Active Genes in Fungi.</title>
        <authorList>
            <consortium name="DOE Joint Genome Institute"/>
            <person name="Mondo S.J."/>
            <person name="Dannebaum R.O."/>
            <person name="Kuo R.C."/>
            <person name="Labutti K."/>
            <person name="Haridas S."/>
            <person name="Kuo A."/>
            <person name="Salamov A."/>
            <person name="Ahrendt S.R."/>
            <person name="Lipzen A."/>
            <person name="Sullivan W."/>
            <person name="Andreopoulos W.B."/>
            <person name="Clum A."/>
            <person name="Lindquist E."/>
            <person name="Daum C."/>
            <person name="Ramamoorthy G.K."/>
            <person name="Gryganskyi A."/>
            <person name="Culley D."/>
            <person name="Magnuson J.K."/>
            <person name="James T.Y."/>
            <person name="O'Malley M.A."/>
            <person name="Stajich J.E."/>
            <person name="Spatafora J.W."/>
            <person name="Visel A."/>
            <person name="Grigoriev I.V."/>
        </authorList>
    </citation>
    <scope>NUCLEOTIDE SEQUENCE [LARGE SCALE GENOMIC DNA]</scope>
    <source>
        <strain evidence="1 2">NRRL 3301</strain>
    </source>
</reference>
<protein>
    <submittedName>
        <fullName evidence="1">Uncharacterized protein</fullName>
    </submittedName>
</protein>
<evidence type="ECO:0000313" key="2">
    <source>
        <dbReference type="Proteomes" id="UP000242146"/>
    </source>
</evidence>
<keyword evidence="2" id="KW-1185">Reference proteome</keyword>
<name>A0A1X2GSG5_9FUNG</name>